<dbReference type="ExpressionAtlas" id="A0A2K3NU76">
    <property type="expression patterns" value="baseline"/>
</dbReference>
<feature type="compositionally biased region" description="Basic and acidic residues" evidence="4">
    <location>
        <begin position="89"/>
        <end position="101"/>
    </location>
</feature>
<dbReference type="InterPro" id="IPR003959">
    <property type="entry name" value="ATPase_AAA_core"/>
</dbReference>
<evidence type="ECO:0000256" key="2">
    <source>
        <dbReference type="ARBA" id="ARBA00023242"/>
    </source>
</evidence>
<gene>
    <name evidence="6" type="ORF">L195_g003045</name>
</gene>
<sequence length="478" mass="53468">MDDDYIMGMEEMDMDVPLPEELELLESTYRIYEQQDQEDHYFYQPPEDETEQQPPQDLAPPSEPQSNSHKRSRSKSNSDSDLDDLDSSGVEKREKVRVRVEDPPVEEDWLRYSPPPTTTTSVEEVRFSKEKTLSRFASEIDGEVMPVTAPNGDRVYTKLDRFYGEEQVTKLNCRGYSSDLAVEPISVLFERLEQETFAKTLEASSVSQSVVDVPETLTVHEKLWVDKYAPKSFSDLLSDEQTNREVLLWLKQWDSTVFGSEIRSTSDDVLSALKRHSSVSHKPKPTGSNFPRTNGGNNWSSNRYTNSRSTAQSGNSTSIQDIRNTKSRNIGAPEQKVLLLCGPPGLGKTTLAHVAARHCGYHVVEVNASDDRSTSTIEAKILDVVQMNSVLSDSKPKCLVVDEIDGALGDGKGAVEVLLKMISAERKPDAGKQRLDNGQMEKKSSKKGRKTASLSRPVICICNDLYAPALRSLRQVAK</sequence>
<dbReference type="Proteomes" id="UP000236291">
    <property type="component" value="Unassembled WGS sequence"/>
</dbReference>
<dbReference type="GO" id="GO:0005524">
    <property type="term" value="F:ATP binding"/>
    <property type="evidence" value="ECO:0007669"/>
    <property type="project" value="InterPro"/>
</dbReference>
<feature type="region of interest" description="Disordered" evidence="4">
    <location>
        <begin position="429"/>
        <end position="450"/>
    </location>
</feature>
<feature type="region of interest" description="Disordered" evidence="4">
    <location>
        <begin position="275"/>
        <end position="327"/>
    </location>
</feature>
<dbReference type="Pfam" id="PF00004">
    <property type="entry name" value="AAA"/>
    <property type="match status" value="1"/>
</dbReference>
<keyword evidence="2" id="KW-0539">Nucleus</keyword>
<proteinExistence type="inferred from homology"/>
<dbReference type="InterPro" id="IPR003593">
    <property type="entry name" value="AAA+_ATPase"/>
</dbReference>
<dbReference type="PANTHER" id="PTHR46765">
    <property type="entry name" value="P-LOOP CONTAINING NUCLEOSIDE TRIPHOSPHATE HYDROLASES SUPERFAMILY PROTEIN"/>
    <property type="match status" value="1"/>
</dbReference>
<dbReference type="SMART" id="SM00382">
    <property type="entry name" value="AAA"/>
    <property type="match status" value="1"/>
</dbReference>
<reference evidence="6 7" key="1">
    <citation type="journal article" date="2014" name="Am. J. Bot.">
        <title>Genome assembly and annotation for red clover (Trifolium pratense; Fabaceae).</title>
        <authorList>
            <person name="Istvanek J."/>
            <person name="Jaros M."/>
            <person name="Krenek A."/>
            <person name="Repkova J."/>
        </authorList>
    </citation>
    <scope>NUCLEOTIDE SEQUENCE [LARGE SCALE GENOMIC DNA]</scope>
    <source>
        <strain evidence="7">cv. Tatra</strain>
        <tissue evidence="6">Young leaves</tissue>
    </source>
</reference>
<comment type="caution">
    <text evidence="6">The sequence shown here is derived from an EMBL/GenBank/DDBJ whole genome shotgun (WGS) entry which is preliminary data.</text>
</comment>
<evidence type="ECO:0000313" key="6">
    <source>
        <dbReference type="EMBL" id="PNY06573.1"/>
    </source>
</evidence>
<comment type="subcellular location">
    <subcellularLocation>
        <location evidence="1">Nucleus</location>
    </subcellularLocation>
</comment>
<comment type="similarity">
    <text evidence="3">Belongs to the activator 1 small subunits family. CTF18 subfamily.</text>
</comment>
<protein>
    <submittedName>
        <fullName evidence="6">Chromosome transmission fidelity protein</fullName>
    </submittedName>
</protein>
<dbReference type="EMBL" id="ASHM01001379">
    <property type="protein sequence ID" value="PNY06573.1"/>
    <property type="molecule type" value="Genomic_DNA"/>
</dbReference>
<dbReference type="InterPro" id="IPR053016">
    <property type="entry name" value="CTF18-RFC_complex"/>
</dbReference>
<evidence type="ECO:0000256" key="4">
    <source>
        <dbReference type="SAM" id="MobiDB-lite"/>
    </source>
</evidence>
<dbReference type="GO" id="GO:0016887">
    <property type="term" value="F:ATP hydrolysis activity"/>
    <property type="evidence" value="ECO:0007669"/>
    <property type="project" value="InterPro"/>
</dbReference>
<dbReference type="Gene3D" id="3.40.50.300">
    <property type="entry name" value="P-loop containing nucleotide triphosphate hydrolases"/>
    <property type="match status" value="1"/>
</dbReference>
<evidence type="ECO:0000313" key="7">
    <source>
        <dbReference type="Proteomes" id="UP000236291"/>
    </source>
</evidence>
<feature type="compositionally biased region" description="Polar residues" evidence="4">
    <location>
        <begin position="286"/>
        <end position="322"/>
    </location>
</feature>
<organism evidence="6 7">
    <name type="scientific">Trifolium pratense</name>
    <name type="common">Red clover</name>
    <dbReference type="NCBI Taxonomy" id="57577"/>
    <lineage>
        <taxon>Eukaryota</taxon>
        <taxon>Viridiplantae</taxon>
        <taxon>Streptophyta</taxon>
        <taxon>Embryophyta</taxon>
        <taxon>Tracheophyta</taxon>
        <taxon>Spermatophyta</taxon>
        <taxon>Magnoliopsida</taxon>
        <taxon>eudicotyledons</taxon>
        <taxon>Gunneridae</taxon>
        <taxon>Pentapetalae</taxon>
        <taxon>rosids</taxon>
        <taxon>fabids</taxon>
        <taxon>Fabales</taxon>
        <taxon>Fabaceae</taxon>
        <taxon>Papilionoideae</taxon>
        <taxon>50 kb inversion clade</taxon>
        <taxon>NPAAA clade</taxon>
        <taxon>Hologalegina</taxon>
        <taxon>IRL clade</taxon>
        <taxon>Trifolieae</taxon>
        <taxon>Trifolium</taxon>
    </lineage>
</organism>
<evidence type="ECO:0000256" key="1">
    <source>
        <dbReference type="ARBA" id="ARBA00004123"/>
    </source>
</evidence>
<dbReference type="STRING" id="57577.A0A2K3NU76"/>
<name>A0A2K3NU76_TRIPR</name>
<dbReference type="PANTHER" id="PTHR46765:SF1">
    <property type="entry name" value="P-LOOP CONTAINING NUCLEOSIDE TRIPHOSPHATE HYDROLASES SUPERFAMILY PROTEIN"/>
    <property type="match status" value="1"/>
</dbReference>
<evidence type="ECO:0000256" key="3">
    <source>
        <dbReference type="ARBA" id="ARBA00043975"/>
    </source>
</evidence>
<dbReference type="AlphaFoldDB" id="A0A2K3NU76"/>
<dbReference type="InterPro" id="IPR027417">
    <property type="entry name" value="P-loop_NTPase"/>
</dbReference>
<feature type="domain" description="AAA+ ATPase" evidence="5">
    <location>
        <begin position="334"/>
        <end position="477"/>
    </location>
</feature>
<dbReference type="GO" id="GO:0005634">
    <property type="term" value="C:nucleus"/>
    <property type="evidence" value="ECO:0007669"/>
    <property type="project" value="UniProtKB-SubCell"/>
</dbReference>
<accession>A0A2K3NU76</accession>
<evidence type="ECO:0000259" key="5">
    <source>
        <dbReference type="SMART" id="SM00382"/>
    </source>
</evidence>
<feature type="compositionally biased region" description="Basic residues" evidence="4">
    <location>
        <begin position="275"/>
        <end position="284"/>
    </location>
</feature>
<feature type="region of interest" description="Disordered" evidence="4">
    <location>
        <begin position="30"/>
        <end position="101"/>
    </location>
</feature>
<dbReference type="CDD" id="cd00009">
    <property type="entry name" value="AAA"/>
    <property type="match status" value="1"/>
</dbReference>
<feature type="compositionally biased region" description="Basic and acidic residues" evidence="4">
    <location>
        <begin position="429"/>
        <end position="443"/>
    </location>
</feature>
<reference evidence="6 7" key="2">
    <citation type="journal article" date="2017" name="Front. Plant Sci.">
        <title>Gene Classification and Mining of Molecular Markers Useful in Red Clover (Trifolium pratense) Breeding.</title>
        <authorList>
            <person name="Istvanek J."/>
            <person name="Dluhosova J."/>
            <person name="Dluhos P."/>
            <person name="Patkova L."/>
            <person name="Nedelnik J."/>
            <person name="Repkova J."/>
        </authorList>
    </citation>
    <scope>NUCLEOTIDE SEQUENCE [LARGE SCALE GENOMIC DNA]</scope>
    <source>
        <strain evidence="7">cv. Tatra</strain>
        <tissue evidence="6">Young leaves</tissue>
    </source>
</reference>
<dbReference type="SUPFAM" id="SSF52540">
    <property type="entry name" value="P-loop containing nucleoside triphosphate hydrolases"/>
    <property type="match status" value="1"/>
</dbReference>